<accession>A0ABQ6ND06</accession>
<evidence type="ECO:0000313" key="4">
    <source>
        <dbReference type="EMBL" id="GMI58496.1"/>
    </source>
</evidence>
<organism evidence="4 5">
    <name type="scientific">Tetraparma gracilis</name>
    <dbReference type="NCBI Taxonomy" id="2962635"/>
    <lineage>
        <taxon>Eukaryota</taxon>
        <taxon>Sar</taxon>
        <taxon>Stramenopiles</taxon>
        <taxon>Ochrophyta</taxon>
        <taxon>Bolidophyceae</taxon>
        <taxon>Parmales</taxon>
        <taxon>Triparmaceae</taxon>
        <taxon>Tetraparma</taxon>
    </lineage>
</organism>
<feature type="coiled-coil region" evidence="1">
    <location>
        <begin position="619"/>
        <end position="653"/>
    </location>
</feature>
<keyword evidence="5" id="KW-1185">Reference proteome</keyword>
<proteinExistence type="predicted"/>
<sequence>MSPPTTQPAAEDAETPYHTPAVDQIPWAKTPQSSLPTKFSEDLAEDFRTEAEDLFAPLARTTIPKGDEHRPLLLAKKLYGHLCNLQLQYMNLKRTMDHQTDVIGEQQTKNKRLSNKVLKLEEAAALTEARLRVATGEKHRRSEHAMHAVTKFMRAEDLRVKKGVLGAWRVAARLSQVHRRRMHRFVEKQIASFQGRNFRAWRELTSSQSFSRTKLSVFKSRWVHSRVGKAFRTWSQNARDITKSQLSACDKFGKVMRRLANLQLMMGWRSWHEWMERESEIAVATARIMRHWKFGSLHRVMSMWGHFVEKRKWLRMFLVQFSKRKRSNVIRPYLQQWARATTLSFELSLETEIEALRTTVEEREEEIRQFEVWRAKVYIKEKDRAVAVLNRILHSQLHAAMKAWRENTAEITRIENVKNKVMSQWRNRPLVKIMTKWKAFVEKRVRLRSTVTRALFDRAYAQMRAALSTWKVFVMTYDSDLLMEQLHEHKAEIKELEGVIDERDRIIDDLQDFKDGVAGKEHARGVSVLRKLLTHHLHKALAKWKEHSDEHKRQESLMNRFVQKWKMKPALSAMATWKLYCANRQKTRHVMMRAFADRSYKQKWGALNSWKAYCQSFDSGNLQHSLEEMQAVIEGLEKKLQAKDDEMTMLQEQIDLMWGEKKKVAFKTMSKMINAKQTAAWGTWVTFVKELNRNEAVLKKFVTKMKLQGAAKCLRKWRSYKTTRLFLRNLINKNIFCKSSKLIAIAFRTWIHNAAEQSAGALAAELAELREEVLQLRVENGEQKKEGEEMEATLVALQAEKMRNAQRSMKKFVVMWQHKCLISTYNAWRGYVGKQKRDKGIMRKFMIGMLHAKLMSPFHTWLEFTNTQRRNQQLLAKWGRRWRNSTLVRILLNWKEYVAVSKLESDAQRQWELKVSSVLKKMMNSKLLSIFNTWVETVTEQKQHRAIVAKFLRRMQLSGATRALMQWKDMVATRKWLKRLMGRMLGGQSQKMMLMGFSTWVSKVREMGEDGLKRVVETLEAEVEEERERGQRMEEQIEELEAHIRGMFGDQQEKAVGVLVKMLHSQLNSAFQTWLERVEELRRHEHIIKKTANRIRLSSASKAMASMRAHANERKFLKKFLNRMVGGRRVKMLAAGLESWKEFMHGSRHGEKEGEIEGLYKEVEDLEQELAERDETIQMYAARYAVELIAKKDKAKKVITRLMNGKISVAWNAWVDMVKVEKHNEEVRIKFAKKLMYRGASKAIVLWKEVVGERKFLRRFLNRMLGGNVVALKMAAIRTWRDSVRGYREGEELVVIEKLEGICGEQAEEIDALKEDLGYLHSQIEHLQSERMAASQKAMKNFIALWQGKGLLKVFSAWKGLCQGMQQRRILLEKVVLKWQGRVVERCYSGWKRYTKERVRDRNRHVVVKEGEWQEFLRDARAITPRNNNVETKKATGKGGGGSRSFHFDDVDEQGESDYENDERGRAGSRREGSGGVTRAPSYNELAGEDALSPEEIRRMSTGELQKELMKRGLPTSGSKPALIARLTAVSDFLSPRSKNAVFRGSSSMLRDDDEADDVTRHISSFASELQEGDGGGGGRGGREGGRSDRGWR</sequence>
<feature type="coiled-coil region" evidence="1">
    <location>
        <begin position="1149"/>
        <end position="1183"/>
    </location>
</feature>
<dbReference type="InterPro" id="IPR036361">
    <property type="entry name" value="SAP_dom_sf"/>
</dbReference>
<feature type="coiled-coil region" evidence="1">
    <location>
        <begin position="103"/>
        <end position="130"/>
    </location>
</feature>
<feature type="coiled-coil region" evidence="1">
    <location>
        <begin position="1009"/>
        <end position="1043"/>
    </location>
</feature>
<dbReference type="Proteomes" id="UP001165060">
    <property type="component" value="Unassembled WGS sequence"/>
</dbReference>
<comment type="caution">
    <text evidence="4">The sequence shown here is derived from an EMBL/GenBank/DDBJ whole genome shotgun (WGS) entry which is preliminary data.</text>
</comment>
<feature type="region of interest" description="Disordered" evidence="2">
    <location>
        <begin position="1"/>
        <end position="36"/>
    </location>
</feature>
<reference evidence="4 5" key="1">
    <citation type="journal article" date="2023" name="Commun. Biol.">
        <title>Genome analysis of Parmales, the sister group of diatoms, reveals the evolutionary specialization of diatoms from phago-mixotrophs to photoautotrophs.</title>
        <authorList>
            <person name="Ban H."/>
            <person name="Sato S."/>
            <person name="Yoshikawa S."/>
            <person name="Yamada K."/>
            <person name="Nakamura Y."/>
            <person name="Ichinomiya M."/>
            <person name="Sato N."/>
            <person name="Blanc-Mathieu R."/>
            <person name="Endo H."/>
            <person name="Kuwata A."/>
            <person name="Ogata H."/>
        </authorList>
    </citation>
    <scope>NUCLEOTIDE SEQUENCE [LARGE SCALE GENOMIC DNA]</scope>
</reference>
<dbReference type="InterPro" id="IPR052270">
    <property type="entry name" value="CACF_protein"/>
</dbReference>
<feature type="region of interest" description="Disordered" evidence="2">
    <location>
        <begin position="1551"/>
        <end position="1593"/>
    </location>
</feature>
<evidence type="ECO:0000256" key="1">
    <source>
        <dbReference type="SAM" id="Coils"/>
    </source>
</evidence>
<dbReference type="EMBL" id="BRYB01006472">
    <property type="protein sequence ID" value="GMI58496.1"/>
    <property type="molecule type" value="Genomic_DNA"/>
</dbReference>
<feature type="domain" description="SAP" evidence="3">
    <location>
        <begin position="1497"/>
        <end position="1531"/>
    </location>
</feature>
<feature type="compositionally biased region" description="Basic and acidic residues" evidence="2">
    <location>
        <begin position="1462"/>
        <end position="1473"/>
    </location>
</feature>
<evidence type="ECO:0000256" key="2">
    <source>
        <dbReference type="SAM" id="MobiDB-lite"/>
    </source>
</evidence>
<evidence type="ECO:0000313" key="5">
    <source>
        <dbReference type="Proteomes" id="UP001165060"/>
    </source>
</evidence>
<evidence type="ECO:0000259" key="3">
    <source>
        <dbReference type="PROSITE" id="PS50800"/>
    </source>
</evidence>
<feature type="coiled-coil region" evidence="1">
    <location>
        <begin position="1296"/>
        <end position="1330"/>
    </location>
</feature>
<dbReference type="PANTHER" id="PTHR22028:SF9">
    <property type="entry name" value="SFI1 SPINDLE BODY DOMAIN-CONTAINING PROTEIN"/>
    <property type="match status" value="1"/>
</dbReference>
<keyword evidence="1" id="KW-0175">Coiled coil</keyword>
<name>A0ABQ6ND06_9STRA</name>
<protein>
    <recommendedName>
        <fullName evidence="3">SAP domain-containing protein</fullName>
    </recommendedName>
</protein>
<feature type="compositionally biased region" description="Basic and acidic residues" evidence="2">
    <location>
        <begin position="1581"/>
        <end position="1593"/>
    </location>
</feature>
<dbReference type="PANTHER" id="PTHR22028">
    <property type="entry name" value="SFI1 SPINDLE BODY DOMAIN-CONTAINING PROTEIN-RELATED"/>
    <property type="match status" value="1"/>
</dbReference>
<dbReference type="SMART" id="SM00513">
    <property type="entry name" value="SAP"/>
    <property type="match status" value="1"/>
</dbReference>
<feature type="coiled-coil region" evidence="1">
    <location>
        <begin position="752"/>
        <end position="800"/>
    </location>
</feature>
<dbReference type="InterPro" id="IPR003034">
    <property type="entry name" value="SAP_dom"/>
</dbReference>
<dbReference type="Pfam" id="PF02037">
    <property type="entry name" value="SAP"/>
    <property type="match status" value="1"/>
</dbReference>
<dbReference type="Gene3D" id="1.10.720.30">
    <property type="entry name" value="SAP domain"/>
    <property type="match status" value="1"/>
</dbReference>
<dbReference type="PROSITE" id="PS50800">
    <property type="entry name" value="SAP"/>
    <property type="match status" value="1"/>
</dbReference>
<gene>
    <name evidence="4" type="ORF">TeGR_g10472</name>
</gene>
<feature type="compositionally biased region" description="Acidic residues" evidence="2">
    <location>
        <begin position="1450"/>
        <end position="1461"/>
    </location>
</feature>
<feature type="region of interest" description="Disordered" evidence="2">
    <location>
        <begin position="1427"/>
        <end position="1496"/>
    </location>
</feature>